<dbReference type="InterPro" id="IPR054709">
    <property type="entry name" value="CFAP107"/>
</dbReference>
<evidence type="ECO:0000256" key="8">
    <source>
        <dbReference type="ARBA" id="ARBA00046435"/>
    </source>
</evidence>
<keyword evidence="5" id="KW-0206">Cytoskeleton</keyword>
<dbReference type="AGR" id="ZFIN:ZDB-GENE-080919-1"/>
<dbReference type="RefSeq" id="XP_009304375.2">
    <property type="nucleotide sequence ID" value="XM_009306100.5"/>
</dbReference>
<dbReference type="OrthoDB" id="8185227at2759"/>
<dbReference type="GO" id="GO:0005930">
    <property type="term" value="C:axoneme"/>
    <property type="evidence" value="ECO:0007669"/>
    <property type="project" value="UniProtKB-ARBA"/>
</dbReference>
<comment type="function">
    <text evidence="7">Microtubule inner protein (MIP) part of the dynein-decorated doublet microtubules (DMTs) in cilia axoneme, which is required for motile cilia beating.</text>
</comment>
<keyword evidence="4" id="KW-0969">Cilium</keyword>
<dbReference type="Proteomes" id="UP000000437">
    <property type="component" value="Chromosome 11"/>
</dbReference>
<evidence type="ECO:0000256" key="7">
    <source>
        <dbReference type="ARBA" id="ARBA00035003"/>
    </source>
</evidence>
<organism evidence="9 10">
    <name type="scientific">Danio rerio</name>
    <name type="common">Zebrafish</name>
    <name type="synonym">Brachydanio rerio</name>
    <dbReference type="NCBI Taxonomy" id="7955"/>
    <lineage>
        <taxon>Eukaryota</taxon>
        <taxon>Metazoa</taxon>
        <taxon>Chordata</taxon>
        <taxon>Craniata</taxon>
        <taxon>Vertebrata</taxon>
        <taxon>Euteleostomi</taxon>
        <taxon>Actinopterygii</taxon>
        <taxon>Neopterygii</taxon>
        <taxon>Teleostei</taxon>
        <taxon>Ostariophysi</taxon>
        <taxon>Cypriniformes</taxon>
        <taxon>Danionidae</taxon>
        <taxon>Danioninae</taxon>
        <taxon>Danio</taxon>
    </lineage>
</organism>
<keyword evidence="3 10" id="KW-0282">Flagellum</keyword>
<evidence type="ECO:0000256" key="3">
    <source>
        <dbReference type="ARBA" id="ARBA00022846"/>
    </source>
</evidence>
<evidence type="ECO:0000313" key="11">
    <source>
        <dbReference type="ZFIN" id="ZDB-GENE-080919-1"/>
    </source>
</evidence>
<dbReference type="PANTHER" id="PTHR31180:SF2">
    <property type="entry name" value="CILIA- AND FLAGELLA-ASSOCIATED PROTEIN 107"/>
    <property type="match status" value="1"/>
</dbReference>
<name>A0A8M3AXR8_DANRE</name>
<sequence>MYKMQNPYDKWSQPGWKIEQKYGNKVLIGNWVEEKLQFARECKTANSSNRLDYIPHMLHRPDVVMRRKALRRSETLNRFQKSWHRSSLGLSIRAFPQGSYFLIMMSRPPTTWCPCMMSLTGVRPPPLCPHCAPGTLTNWPGSQRGQTTQSKAPLLSLAWLSVGALMWNNSGQLCLH</sequence>
<keyword evidence="6" id="KW-0966">Cell projection</keyword>
<protein>
    <submittedName>
        <fullName evidence="10">Cilia- and flagella-associated protein 107 isoform X1</fullName>
    </submittedName>
</protein>
<proteinExistence type="predicted"/>
<comment type="subcellular location">
    <subcellularLocation>
        <location evidence="1">Cytoplasm</location>
        <location evidence="1">Cytoskeleton</location>
        <location evidence="1">Flagellum axoneme</location>
    </subcellularLocation>
</comment>
<accession>A0A8M3AXR8</accession>
<reference evidence="10" key="1">
    <citation type="submission" date="2025-08" db="UniProtKB">
        <authorList>
            <consortium name="RefSeq"/>
        </authorList>
    </citation>
    <scope>IDENTIFICATION</scope>
    <source>
        <strain evidence="10">Tuebingen</strain>
        <tissue evidence="10">Fibroblasts and whole tissue</tissue>
    </source>
</reference>
<evidence type="ECO:0000313" key="9">
    <source>
        <dbReference type="Proteomes" id="UP000000437"/>
    </source>
</evidence>
<dbReference type="Pfam" id="PF22595">
    <property type="entry name" value="CFAP107"/>
    <property type="match status" value="1"/>
</dbReference>
<evidence type="ECO:0000313" key="10">
    <source>
        <dbReference type="RefSeq" id="XP_009304375.2"/>
    </source>
</evidence>
<evidence type="ECO:0000256" key="4">
    <source>
        <dbReference type="ARBA" id="ARBA00023069"/>
    </source>
</evidence>
<evidence type="ECO:0000256" key="2">
    <source>
        <dbReference type="ARBA" id="ARBA00022490"/>
    </source>
</evidence>
<evidence type="ECO:0000256" key="1">
    <source>
        <dbReference type="ARBA" id="ARBA00004611"/>
    </source>
</evidence>
<gene>
    <name evidence="10 11" type="primary">si:ch211-226m7.4</name>
    <name evidence="10" type="synonym">c11h1orf158</name>
    <name evidence="10" type="synonym">gb:dv597150</name>
</gene>
<keyword evidence="2" id="KW-0963">Cytoplasm</keyword>
<dbReference type="PANTHER" id="PTHR31180">
    <property type="entry name" value="CILIA- AND FLAGELLA-ASSOCIATED PROTEIN 107-RELATED"/>
    <property type="match status" value="1"/>
</dbReference>
<keyword evidence="9" id="KW-1185">Reference proteome</keyword>
<evidence type="ECO:0000256" key="6">
    <source>
        <dbReference type="ARBA" id="ARBA00023273"/>
    </source>
</evidence>
<comment type="subunit">
    <text evidence="8">Microtubule inner protein component of sperm flagellar doublet microtubules.</text>
</comment>
<dbReference type="InterPro" id="IPR037662">
    <property type="entry name" value="CFAP68/107"/>
</dbReference>
<dbReference type="GeneID" id="100003307"/>
<evidence type="ECO:0000256" key="5">
    <source>
        <dbReference type="ARBA" id="ARBA00023212"/>
    </source>
</evidence>
<dbReference type="AlphaFoldDB" id="A0A8M3AXR8"/>
<dbReference type="GO" id="GO:0030317">
    <property type="term" value="P:flagellated sperm motility"/>
    <property type="evidence" value="ECO:0007669"/>
    <property type="project" value="InterPro"/>
</dbReference>
<dbReference type="ZFIN" id="ZDB-GENE-080919-1">
    <property type="gene designation" value="si:ch211-226m7.4"/>
</dbReference>